<reference evidence="3" key="2">
    <citation type="journal article" date="2017" name="Nat. Plants">
        <title>The Aegilops tauschii genome reveals multiple impacts of transposons.</title>
        <authorList>
            <person name="Zhao G."/>
            <person name="Zou C."/>
            <person name="Li K."/>
            <person name="Wang K."/>
            <person name="Li T."/>
            <person name="Gao L."/>
            <person name="Zhang X."/>
            <person name="Wang H."/>
            <person name="Yang Z."/>
            <person name="Liu X."/>
            <person name="Jiang W."/>
            <person name="Mao L."/>
            <person name="Kong X."/>
            <person name="Jiao Y."/>
            <person name="Jia J."/>
        </authorList>
    </citation>
    <scope>NUCLEOTIDE SEQUENCE [LARGE SCALE GENOMIC DNA]</scope>
    <source>
        <strain evidence="3">cv. AL8/78</strain>
    </source>
</reference>
<dbReference type="CDD" id="cd09917">
    <property type="entry name" value="F-box_SF"/>
    <property type="match status" value="1"/>
</dbReference>
<dbReference type="PANTHER" id="PTHR36140:SF9">
    <property type="entry name" value="F-BOX DOMAIN CONTAINING PROTEIN"/>
    <property type="match status" value="1"/>
</dbReference>
<dbReference type="AlphaFoldDB" id="A0A452ZV55"/>
<dbReference type="InterPro" id="IPR036047">
    <property type="entry name" value="F-box-like_dom_sf"/>
</dbReference>
<reference evidence="2" key="5">
    <citation type="journal article" date="2021" name="G3 (Bethesda)">
        <title>Aegilops tauschii genome assembly Aet v5.0 features greater sequence contiguity and improved annotation.</title>
        <authorList>
            <person name="Wang L."/>
            <person name="Zhu T."/>
            <person name="Rodriguez J.C."/>
            <person name="Deal K.R."/>
            <person name="Dubcovsky J."/>
            <person name="McGuire P.E."/>
            <person name="Lux T."/>
            <person name="Spannagl M."/>
            <person name="Mayer K.F.X."/>
            <person name="Baldrich P."/>
            <person name="Meyers B.C."/>
            <person name="Huo N."/>
            <person name="Gu Y.Q."/>
            <person name="Zhou H."/>
            <person name="Devos K.M."/>
            <person name="Bennetzen J.L."/>
            <person name="Unver T."/>
            <person name="Budak H."/>
            <person name="Gulick P.J."/>
            <person name="Galiba G."/>
            <person name="Kalapos B."/>
            <person name="Nelson D.R."/>
            <person name="Li P."/>
            <person name="You F.M."/>
            <person name="Luo M.C."/>
            <person name="Dvorak J."/>
        </authorList>
    </citation>
    <scope>NUCLEOTIDE SEQUENCE [LARGE SCALE GENOMIC DNA]</scope>
    <source>
        <strain evidence="2">cv. AL8/78</strain>
    </source>
</reference>
<dbReference type="Gramene" id="AET1Gv20932700.1">
    <property type="protein sequence ID" value="AET1Gv20932700.1"/>
    <property type="gene ID" value="AET1Gv20932700"/>
</dbReference>
<feature type="domain" description="F-box" evidence="1">
    <location>
        <begin position="33"/>
        <end position="67"/>
    </location>
</feature>
<dbReference type="PANTHER" id="PTHR36140">
    <property type="entry name" value="F-BOX DOMAIN-CONTAINING PROTEIN-RELATED"/>
    <property type="match status" value="1"/>
</dbReference>
<evidence type="ECO:0000313" key="3">
    <source>
        <dbReference type="Proteomes" id="UP000015105"/>
    </source>
</evidence>
<name>A0A452ZV55_AEGTS</name>
<dbReference type="InterPro" id="IPR001810">
    <property type="entry name" value="F-box_dom"/>
</dbReference>
<reference evidence="2" key="3">
    <citation type="journal article" date="2017" name="Nature">
        <title>Genome sequence of the progenitor of the wheat D genome Aegilops tauschii.</title>
        <authorList>
            <person name="Luo M.C."/>
            <person name="Gu Y.Q."/>
            <person name="Puiu D."/>
            <person name="Wang H."/>
            <person name="Twardziok S.O."/>
            <person name="Deal K.R."/>
            <person name="Huo N."/>
            <person name="Zhu T."/>
            <person name="Wang L."/>
            <person name="Wang Y."/>
            <person name="McGuire P.E."/>
            <person name="Liu S."/>
            <person name="Long H."/>
            <person name="Ramasamy R.K."/>
            <person name="Rodriguez J.C."/>
            <person name="Van S.L."/>
            <person name="Yuan L."/>
            <person name="Wang Z."/>
            <person name="Xia Z."/>
            <person name="Xiao L."/>
            <person name="Anderson O.D."/>
            <person name="Ouyang S."/>
            <person name="Liang Y."/>
            <person name="Zimin A.V."/>
            <person name="Pertea G."/>
            <person name="Qi P."/>
            <person name="Bennetzen J.L."/>
            <person name="Dai X."/>
            <person name="Dawson M.W."/>
            <person name="Muller H.G."/>
            <person name="Kugler K."/>
            <person name="Rivarola-Duarte L."/>
            <person name="Spannagl M."/>
            <person name="Mayer K.F.X."/>
            <person name="Lu F.H."/>
            <person name="Bevan M.W."/>
            <person name="Leroy P."/>
            <person name="Li P."/>
            <person name="You F.M."/>
            <person name="Sun Q."/>
            <person name="Liu Z."/>
            <person name="Lyons E."/>
            <person name="Wicker T."/>
            <person name="Salzberg S.L."/>
            <person name="Devos K.M."/>
            <person name="Dvorak J."/>
        </authorList>
    </citation>
    <scope>NUCLEOTIDE SEQUENCE [LARGE SCALE GENOMIC DNA]</scope>
    <source>
        <strain evidence="2">cv. AL8/78</strain>
    </source>
</reference>
<sequence>HRLAPYRIGWLSRRRQGDAGGDNLSDHDNGTLLPDDALSAVFARCSGYADVVRCASTCRRWGRVVAQEAAVLSRCRALALPPLPRLFLGFFQREDGAAGRVTARKCAAVSRPGPRFVPTRSGARLLGLPSASLGVLPDAFHDVVGRRFFEHSRPVASRNGRLVLELRHEGRAAGLELCVCNPMTGHMALLPPLSGDDMPGTYACALFAGEHDGGQGPSPLPATFFRLLIVYNRRGFTALRAYSSDLGRWSEEARRSGRKIKSAKVRELGQAMVLRGVAYWPLLRTALAVRIDTPEPREAPMPQTGLPTHMEQSTRLLGVTADERLCCITSRVCVDRLCMTVDLFDPNTGDRGEWEFRPGFFMPPQAELKLRSYLAVNLRWFCERSGVVLFTLGEGSGRHGTFAFNVRTREVDEIVAGVHCDSWRLTSRP</sequence>
<reference evidence="2" key="4">
    <citation type="submission" date="2019-03" db="UniProtKB">
        <authorList>
            <consortium name="EnsemblPlants"/>
        </authorList>
    </citation>
    <scope>IDENTIFICATION</scope>
</reference>
<protein>
    <recommendedName>
        <fullName evidence="1">F-box domain-containing protein</fullName>
    </recommendedName>
</protein>
<evidence type="ECO:0000259" key="1">
    <source>
        <dbReference type="Pfam" id="PF12937"/>
    </source>
</evidence>
<proteinExistence type="predicted"/>
<accession>A0A452ZV55</accession>
<organism evidence="2 3">
    <name type="scientific">Aegilops tauschii subsp. strangulata</name>
    <name type="common">Goatgrass</name>
    <dbReference type="NCBI Taxonomy" id="200361"/>
    <lineage>
        <taxon>Eukaryota</taxon>
        <taxon>Viridiplantae</taxon>
        <taxon>Streptophyta</taxon>
        <taxon>Embryophyta</taxon>
        <taxon>Tracheophyta</taxon>
        <taxon>Spermatophyta</taxon>
        <taxon>Magnoliopsida</taxon>
        <taxon>Liliopsida</taxon>
        <taxon>Poales</taxon>
        <taxon>Poaceae</taxon>
        <taxon>BOP clade</taxon>
        <taxon>Pooideae</taxon>
        <taxon>Triticodae</taxon>
        <taxon>Triticeae</taxon>
        <taxon>Triticinae</taxon>
        <taxon>Aegilops</taxon>
    </lineage>
</organism>
<dbReference type="Proteomes" id="UP000015105">
    <property type="component" value="Chromosome 1D"/>
</dbReference>
<dbReference type="SUPFAM" id="SSF81383">
    <property type="entry name" value="F-box domain"/>
    <property type="match status" value="1"/>
</dbReference>
<reference evidence="3" key="1">
    <citation type="journal article" date="2014" name="Science">
        <title>Ancient hybridizations among the ancestral genomes of bread wheat.</title>
        <authorList>
            <consortium name="International Wheat Genome Sequencing Consortium,"/>
            <person name="Marcussen T."/>
            <person name="Sandve S.R."/>
            <person name="Heier L."/>
            <person name="Spannagl M."/>
            <person name="Pfeifer M."/>
            <person name="Jakobsen K.S."/>
            <person name="Wulff B.B."/>
            <person name="Steuernagel B."/>
            <person name="Mayer K.F."/>
            <person name="Olsen O.A."/>
        </authorList>
    </citation>
    <scope>NUCLEOTIDE SEQUENCE [LARGE SCALE GENOMIC DNA]</scope>
    <source>
        <strain evidence="3">cv. AL8/78</strain>
    </source>
</reference>
<evidence type="ECO:0000313" key="2">
    <source>
        <dbReference type="EnsemblPlants" id="AET1Gv20932700.1"/>
    </source>
</evidence>
<dbReference type="Gene3D" id="1.20.1280.50">
    <property type="match status" value="1"/>
</dbReference>
<keyword evidence="3" id="KW-1185">Reference proteome</keyword>
<dbReference type="EnsemblPlants" id="AET1Gv20932700.1">
    <property type="protein sequence ID" value="AET1Gv20932700.1"/>
    <property type="gene ID" value="AET1Gv20932700"/>
</dbReference>
<dbReference type="Pfam" id="PF12937">
    <property type="entry name" value="F-box-like"/>
    <property type="match status" value="1"/>
</dbReference>